<protein>
    <recommendedName>
        <fullName evidence="3">MAM domain-containing protein</fullName>
    </recommendedName>
</protein>
<dbReference type="InterPro" id="IPR013320">
    <property type="entry name" value="ConA-like_dom_sf"/>
</dbReference>
<evidence type="ECO:0000313" key="5">
    <source>
        <dbReference type="Proteomes" id="UP000472267"/>
    </source>
</evidence>
<sequence length="913" mass="100514">MPTSIVLFAGYQLCDFEQDWCGWDNRSISSLKWIRTNQLSLSTTDPQKGPGRDHSENTAAGSFLYVTVPDDGLKQDWASFQSPPLQPTNSSHPCKMVMYTHQFGPRSGGLTVLVVDRAIYPVWERGGALGDLWVKAEVEIVTNTSFQILIMAAIRNYTYGGIAIDSILLSPECRISTETVSVEKLPDSPKDPCTDREKLCDFHADCEGQEDEAKCGDFSYPQGSSGWTDASIGSQGWTLYKTEEEEYLYVVSASGQQLTDAQTRTPLLGPTGPACTMTFDFALTGHPDHIGDLSVTLIDSVLGAGPKMFEYSGKTPADPEEWQSAEILIGFRKNRFQVAFEARAMKLCNCVRIKVKNVRFHNCRADYYPSPPTGLSCNFESGLCGWYQDNDDNFDWTELDGVDHTIGKSLVVDMWSPSLRGTFGRLISFPQPPGSTDHCLSFFYKLYGPNPGTLNVKLLLKGGAETVIWSHTGSDGNMWHEATCPVGRHIDDFQLVFEAVRSGFDGRVAIDDVSVLSEPCGMPRRCSFEGGLCGYTRSGKVPWLHLSGQRTSAHRPQSDHTLESSLGSYMLVDTSGSNLPSGETTVLVSPVRHGTSSAECLNFWYQMGGENPGSLTVYVKQIDGRRVKIFSTSLNRAGVWRHGNGNIRGTLVDWQVEFEVVGRGGRDAHIAIDDIFLSPLPCAVCTLENGLCSWSNTQNIQVDELDWELTSQEAEQHYPTPLRDHTLKTEKGHFLSLPSSDQTAAMQRAHLLSPHLPPTKGTCLMTVGDSDTQLSVWILSNGRLNQLLELSDLWESWKRFEVDIASTEEYQIVFQGIKGQSGVLALDDIQYTVGVNCELKHTDTAPQDNTGGIAASIVVVVLIIITLTVVLYYYLRNKGKSDSTPSPSANGGFSSDIYDGDDTVSSCHTGTHE</sequence>
<evidence type="ECO:0000313" key="4">
    <source>
        <dbReference type="Ensembl" id="ENSSFAP00005055773.1"/>
    </source>
</evidence>
<feature type="domain" description="MAM" evidence="3">
    <location>
        <begin position="12"/>
        <end position="175"/>
    </location>
</feature>
<evidence type="ECO:0000256" key="2">
    <source>
        <dbReference type="SAM" id="Phobius"/>
    </source>
</evidence>
<feature type="domain" description="MAM" evidence="3">
    <location>
        <begin position="683"/>
        <end position="839"/>
    </location>
</feature>
<dbReference type="Pfam" id="PF00629">
    <property type="entry name" value="MAM"/>
    <property type="match status" value="5"/>
</dbReference>
<keyword evidence="2" id="KW-0472">Membrane</keyword>
<organism evidence="4 5">
    <name type="scientific">Salarias fasciatus</name>
    <name type="common">Jewelled blenny</name>
    <name type="synonym">Blennius fasciatus</name>
    <dbReference type="NCBI Taxonomy" id="181472"/>
    <lineage>
        <taxon>Eukaryota</taxon>
        <taxon>Metazoa</taxon>
        <taxon>Chordata</taxon>
        <taxon>Craniata</taxon>
        <taxon>Vertebrata</taxon>
        <taxon>Euteleostomi</taxon>
        <taxon>Actinopterygii</taxon>
        <taxon>Neopterygii</taxon>
        <taxon>Teleostei</taxon>
        <taxon>Neoteleostei</taxon>
        <taxon>Acanthomorphata</taxon>
        <taxon>Ovalentaria</taxon>
        <taxon>Blenniimorphae</taxon>
        <taxon>Blenniiformes</taxon>
        <taxon>Blennioidei</taxon>
        <taxon>Blenniidae</taxon>
        <taxon>Salariinae</taxon>
        <taxon>Salarias</taxon>
    </lineage>
</organism>
<keyword evidence="2" id="KW-1133">Transmembrane helix</keyword>
<dbReference type="Ensembl" id="ENSSFAT00005057476.1">
    <property type="protein sequence ID" value="ENSSFAP00005055773.1"/>
    <property type="gene ID" value="ENSSFAG00005026412.1"/>
</dbReference>
<evidence type="ECO:0000256" key="1">
    <source>
        <dbReference type="SAM" id="MobiDB-lite"/>
    </source>
</evidence>
<keyword evidence="2" id="KW-0812">Transmembrane</keyword>
<dbReference type="SUPFAM" id="SSF49899">
    <property type="entry name" value="Concanavalin A-like lectins/glucanases"/>
    <property type="match status" value="5"/>
</dbReference>
<dbReference type="PRINTS" id="PR00020">
    <property type="entry name" value="MAMDOMAIN"/>
</dbReference>
<feature type="region of interest" description="Disordered" evidence="1">
    <location>
        <begin position="880"/>
        <end position="913"/>
    </location>
</feature>
<dbReference type="AlphaFoldDB" id="A0A672JN69"/>
<dbReference type="Proteomes" id="UP000472267">
    <property type="component" value="Unassembled WGS sequence"/>
</dbReference>
<feature type="transmembrane region" description="Helical" evidence="2">
    <location>
        <begin position="853"/>
        <end position="875"/>
    </location>
</feature>
<name>A0A672JN69_SALFA</name>
<feature type="compositionally biased region" description="Polar residues" evidence="1">
    <location>
        <begin position="903"/>
        <end position="913"/>
    </location>
</feature>
<dbReference type="Gene3D" id="2.60.120.200">
    <property type="match status" value="5"/>
</dbReference>
<keyword evidence="5" id="KW-1185">Reference proteome</keyword>
<feature type="domain" description="MAM" evidence="3">
    <location>
        <begin position="198"/>
        <end position="365"/>
    </location>
</feature>
<gene>
    <name evidence="4" type="primary">mamdc4</name>
</gene>
<proteinExistence type="predicted"/>
<reference evidence="4" key="1">
    <citation type="submission" date="2025-08" db="UniProtKB">
        <authorList>
            <consortium name="Ensembl"/>
        </authorList>
    </citation>
    <scope>IDENTIFICATION</scope>
</reference>
<feature type="domain" description="MAM" evidence="3">
    <location>
        <begin position="375"/>
        <end position="522"/>
    </location>
</feature>
<evidence type="ECO:0000259" key="3">
    <source>
        <dbReference type="PROSITE" id="PS50060"/>
    </source>
</evidence>
<dbReference type="SMART" id="SM00137">
    <property type="entry name" value="MAM"/>
    <property type="match status" value="4"/>
</dbReference>
<dbReference type="CDD" id="cd06263">
    <property type="entry name" value="MAM"/>
    <property type="match status" value="4"/>
</dbReference>
<dbReference type="InParanoid" id="A0A672JN69"/>
<feature type="compositionally biased region" description="Polar residues" evidence="1">
    <location>
        <begin position="882"/>
        <end position="893"/>
    </location>
</feature>
<dbReference type="InterPro" id="IPR000998">
    <property type="entry name" value="MAM_dom"/>
</dbReference>
<dbReference type="PROSITE" id="PS50060">
    <property type="entry name" value="MAM_2"/>
    <property type="match status" value="5"/>
</dbReference>
<dbReference type="OMA" id="DLCGWYQ"/>
<dbReference type="InterPro" id="IPR051560">
    <property type="entry name" value="MAM_domain-containing"/>
</dbReference>
<dbReference type="PANTHER" id="PTHR23282:SF145">
    <property type="entry name" value="APICAL ENDOSOMAL GLYCOPROTEIN ISOFORM X1"/>
    <property type="match status" value="1"/>
</dbReference>
<dbReference type="GO" id="GO:0016020">
    <property type="term" value="C:membrane"/>
    <property type="evidence" value="ECO:0007669"/>
    <property type="project" value="InterPro"/>
</dbReference>
<feature type="domain" description="MAM" evidence="3">
    <location>
        <begin position="524"/>
        <end position="684"/>
    </location>
</feature>
<accession>A0A672JN69</accession>
<reference evidence="4" key="2">
    <citation type="submission" date="2025-09" db="UniProtKB">
        <authorList>
            <consortium name="Ensembl"/>
        </authorList>
    </citation>
    <scope>IDENTIFICATION</scope>
</reference>
<dbReference type="PANTHER" id="PTHR23282">
    <property type="entry name" value="APICAL ENDOSOMAL GLYCOPROTEIN PRECURSOR"/>
    <property type="match status" value="1"/>
</dbReference>